<feature type="domain" description="CENP-V/GFA" evidence="4">
    <location>
        <begin position="3"/>
        <end position="115"/>
    </location>
</feature>
<dbReference type="SUPFAM" id="SSF51316">
    <property type="entry name" value="Mss4-like"/>
    <property type="match status" value="1"/>
</dbReference>
<reference evidence="5 6" key="1">
    <citation type="submission" date="2022-07" db="EMBL/GenBank/DDBJ databases">
        <title>Genome Analysis of Selected Gammaproteobacteria from Nigerian Food snails.</title>
        <authorList>
            <person name="Okafor A.C."/>
        </authorList>
    </citation>
    <scope>NUCLEOTIDE SEQUENCE [LARGE SCALE GENOMIC DNA]</scope>
    <source>
        <strain evidence="5 6">Awg 2</strain>
    </source>
</reference>
<comment type="caution">
    <text evidence="5">The sequence shown here is derived from an EMBL/GenBank/DDBJ whole genome shotgun (WGS) entry which is preliminary data.</text>
</comment>
<name>A0ABT4YBZ7_METRE</name>
<dbReference type="RefSeq" id="WP_190829752.1">
    <property type="nucleotide sequence ID" value="NZ_JANEWF010000048.1"/>
</dbReference>
<protein>
    <submittedName>
        <fullName evidence="5">GFA family protein</fullName>
    </submittedName>
</protein>
<keyword evidence="3" id="KW-0862">Zinc</keyword>
<gene>
    <name evidence="5" type="ORF">NNO07_25430</name>
</gene>
<evidence type="ECO:0000313" key="6">
    <source>
        <dbReference type="Proteomes" id="UP001211689"/>
    </source>
</evidence>
<evidence type="ECO:0000256" key="2">
    <source>
        <dbReference type="ARBA" id="ARBA00022723"/>
    </source>
</evidence>
<evidence type="ECO:0000256" key="1">
    <source>
        <dbReference type="ARBA" id="ARBA00005495"/>
    </source>
</evidence>
<dbReference type="PANTHER" id="PTHR28620">
    <property type="entry name" value="CENTROMERE PROTEIN V"/>
    <property type="match status" value="1"/>
</dbReference>
<accession>A0ABT4YBZ7</accession>
<dbReference type="PROSITE" id="PS51891">
    <property type="entry name" value="CENP_V_GFA"/>
    <property type="match status" value="1"/>
</dbReference>
<dbReference type="Proteomes" id="UP001211689">
    <property type="component" value="Unassembled WGS sequence"/>
</dbReference>
<comment type="similarity">
    <text evidence="1">Belongs to the Gfa family.</text>
</comment>
<dbReference type="InterPro" id="IPR011057">
    <property type="entry name" value="Mss4-like_sf"/>
</dbReference>
<organism evidence="5 6">
    <name type="scientific">Metapseudomonas resinovorans</name>
    <name type="common">Pseudomonas resinovorans</name>
    <dbReference type="NCBI Taxonomy" id="53412"/>
    <lineage>
        <taxon>Bacteria</taxon>
        <taxon>Pseudomonadati</taxon>
        <taxon>Pseudomonadota</taxon>
        <taxon>Gammaproteobacteria</taxon>
        <taxon>Pseudomonadales</taxon>
        <taxon>Pseudomonadaceae</taxon>
        <taxon>Metapseudomonas</taxon>
    </lineage>
</organism>
<keyword evidence="2" id="KW-0479">Metal-binding</keyword>
<sequence length="115" mass="12816">MKYRGSCHCGKIAFDVEGTLEQVMECNCSLCSRRGYLLWFVPREQLKLATPESDLSTYRFNRMHIAHHFCANCGCAPFGEATDPKGKAVAAVNVRCLEDVPLDGLKVVKVDGRSF</sequence>
<evidence type="ECO:0000259" key="4">
    <source>
        <dbReference type="PROSITE" id="PS51891"/>
    </source>
</evidence>
<dbReference type="InterPro" id="IPR006913">
    <property type="entry name" value="CENP-V/GFA"/>
</dbReference>
<proteinExistence type="inferred from homology"/>
<evidence type="ECO:0000256" key="3">
    <source>
        <dbReference type="ARBA" id="ARBA00022833"/>
    </source>
</evidence>
<dbReference type="PANTHER" id="PTHR28620:SF1">
    <property type="entry name" value="CENP-V_GFA DOMAIN-CONTAINING PROTEIN"/>
    <property type="match status" value="1"/>
</dbReference>
<keyword evidence="6" id="KW-1185">Reference proteome</keyword>
<dbReference type="EMBL" id="JANEWF010000048">
    <property type="protein sequence ID" value="MDA8486421.1"/>
    <property type="molecule type" value="Genomic_DNA"/>
</dbReference>
<evidence type="ECO:0000313" key="5">
    <source>
        <dbReference type="EMBL" id="MDA8486421.1"/>
    </source>
</evidence>
<dbReference type="Gene3D" id="2.170.150.70">
    <property type="match status" value="1"/>
</dbReference>
<dbReference type="Pfam" id="PF04828">
    <property type="entry name" value="GFA"/>
    <property type="match status" value="1"/>
</dbReference>
<dbReference type="InterPro" id="IPR052355">
    <property type="entry name" value="CENP-V-like"/>
</dbReference>